<name>A0A2H1X0R2_SPOFR</name>
<accession>A0A2H1X0R2</accession>
<dbReference type="EMBL" id="ODYU01012548">
    <property type="protein sequence ID" value="SOQ58935.1"/>
    <property type="molecule type" value="Genomic_DNA"/>
</dbReference>
<proteinExistence type="predicted"/>
<reference evidence="1" key="1">
    <citation type="submission" date="2016-07" db="EMBL/GenBank/DDBJ databases">
        <authorList>
            <person name="Bretaudeau A."/>
        </authorList>
    </citation>
    <scope>NUCLEOTIDE SEQUENCE</scope>
    <source>
        <strain evidence="1">Rice</strain>
        <tissue evidence="1">Whole body</tissue>
    </source>
</reference>
<evidence type="ECO:0000313" key="1">
    <source>
        <dbReference type="EMBL" id="SOQ58935.1"/>
    </source>
</evidence>
<organism evidence="1">
    <name type="scientific">Spodoptera frugiperda</name>
    <name type="common">Fall armyworm</name>
    <dbReference type="NCBI Taxonomy" id="7108"/>
    <lineage>
        <taxon>Eukaryota</taxon>
        <taxon>Metazoa</taxon>
        <taxon>Ecdysozoa</taxon>
        <taxon>Arthropoda</taxon>
        <taxon>Hexapoda</taxon>
        <taxon>Insecta</taxon>
        <taxon>Pterygota</taxon>
        <taxon>Neoptera</taxon>
        <taxon>Endopterygota</taxon>
        <taxon>Lepidoptera</taxon>
        <taxon>Glossata</taxon>
        <taxon>Ditrysia</taxon>
        <taxon>Noctuoidea</taxon>
        <taxon>Noctuidae</taxon>
        <taxon>Amphipyrinae</taxon>
        <taxon>Spodoptera</taxon>
    </lineage>
</organism>
<sequence>MGRLDRSDATALQKTDVKQRLRCVSEVTGGPIPPFPIFPIPDSRTITLKFLTPKKQKISHSNGQVVGAFTNIQVYIHMASRSETTICGSHKELFRAVIEPATRCAAAGCPTASNIYIGVTSPTLGEVGGSVRLLLTKNHPDSCFRSACYFCFSSWSPGNPLVNKMSLICGDLFHTYL</sequence>
<gene>
    <name evidence="1" type="ORF">SFRICE_012645</name>
</gene>
<dbReference type="AlphaFoldDB" id="A0A2H1X0R2"/>
<protein>
    <submittedName>
        <fullName evidence="1">SFRICE_012645</fullName>
    </submittedName>
</protein>